<dbReference type="Gene3D" id="1.20.1250.20">
    <property type="entry name" value="MFS general substrate transporter like domains"/>
    <property type="match status" value="2"/>
</dbReference>
<dbReference type="TCDB" id="2.A.2.6.2">
    <property type="family name" value="the glycoside-pentoside-hexuronide (gph):cation symporter family"/>
</dbReference>
<dbReference type="EMBL" id="AE005673">
    <property type="protein sequence ID" value="AAK24254.1"/>
    <property type="molecule type" value="Genomic_DNA"/>
</dbReference>
<name>Q9A612_CAUVC</name>
<evidence type="ECO:0000256" key="5">
    <source>
        <dbReference type="ARBA" id="ARBA00023136"/>
    </source>
</evidence>
<feature type="transmembrane region" description="Helical" evidence="7">
    <location>
        <begin position="44"/>
        <end position="65"/>
    </location>
</feature>
<keyword evidence="5 7" id="KW-0472">Membrane</keyword>
<evidence type="ECO:0000256" key="6">
    <source>
        <dbReference type="SAM" id="MobiDB-lite"/>
    </source>
</evidence>
<dbReference type="eggNOG" id="COG2211">
    <property type="taxonomic scope" value="Bacteria"/>
</dbReference>
<dbReference type="SMR" id="Q9A612"/>
<feature type="transmembrane region" description="Helical" evidence="7">
    <location>
        <begin position="512"/>
        <end position="532"/>
    </location>
</feature>
<evidence type="ECO:0000313" key="9">
    <source>
        <dbReference type="Proteomes" id="UP000001816"/>
    </source>
</evidence>
<evidence type="ECO:0000256" key="2">
    <source>
        <dbReference type="ARBA" id="ARBA00022448"/>
    </source>
</evidence>
<dbReference type="GO" id="GO:0022857">
    <property type="term" value="F:transmembrane transporter activity"/>
    <property type="evidence" value="ECO:0007669"/>
    <property type="project" value="InterPro"/>
</dbReference>
<dbReference type="EnsemblBacteria" id="AAK24254">
    <property type="protein sequence ID" value="AAK24254"/>
    <property type="gene ID" value="CC_2283"/>
</dbReference>
<organism evidence="8 9">
    <name type="scientific">Caulobacter vibrioides (strain ATCC 19089 / CIP 103742 / CB 15)</name>
    <name type="common">Caulobacter crescentus</name>
    <dbReference type="NCBI Taxonomy" id="190650"/>
    <lineage>
        <taxon>Bacteria</taxon>
        <taxon>Pseudomonadati</taxon>
        <taxon>Pseudomonadota</taxon>
        <taxon>Alphaproteobacteria</taxon>
        <taxon>Caulobacterales</taxon>
        <taxon>Caulobacteraceae</taxon>
        <taxon>Caulobacter</taxon>
    </lineage>
</organism>
<feature type="transmembrane region" description="Helical" evidence="7">
    <location>
        <begin position="301"/>
        <end position="319"/>
    </location>
</feature>
<comment type="subcellular location">
    <subcellularLocation>
        <location evidence="1">Membrane</location>
        <topology evidence="1">Multi-pass membrane protein</topology>
    </subcellularLocation>
</comment>
<dbReference type="PATRIC" id="fig|190650.5.peg.2301"/>
<dbReference type="PIR" id="B87532">
    <property type="entry name" value="B87532"/>
</dbReference>
<feature type="region of interest" description="Disordered" evidence="6">
    <location>
        <begin position="18"/>
        <end position="38"/>
    </location>
</feature>
<accession>Q9A612</accession>
<keyword evidence="3 7" id="KW-0812">Transmembrane</keyword>
<feature type="transmembrane region" description="Helical" evidence="7">
    <location>
        <begin position="178"/>
        <end position="200"/>
    </location>
</feature>
<evidence type="ECO:0000256" key="4">
    <source>
        <dbReference type="ARBA" id="ARBA00022989"/>
    </source>
</evidence>
<dbReference type="Pfam" id="PF07690">
    <property type="entry name" value="MFS_1"/>
    <property type="match status" value="1"/>
</dbReference>
<feature type="transmembrane region" description="Helical" evidence="7">
    <location>
        <begin position="391"/>
        <end position="414"/>
    </location>
</feature>
<feature type="transmembrane region" description="Helical" evidence="7">
    <location>
        <begin position="348"/>
        <end position="371"/>
    </location>
</feature>
<feature type="transmembrane region" description="Helical" evidence="7">
    <location>
        <begin position="118"/>
        <end position="134"/>
    </location>
</feature>
<dbReference type="PANTHER" id="PTHR19432:SF35">
    <property type="entry name" value="SOLUTE CARRIER FAMILY 45 MEMBER 3 ISOFORM X1"/>
    <property type="match status" value="1"/>
</dbReference>
<evidence type="ECO:0000256" key="3">
    <source>
        <dbReference type="ARBA" id="ARBA00022692"/>
    </source>
</evidence>
<feature type="transmembrane region" description="Helical" evidence="7">
    <location>
        <begin position="85"/>
        <end position="106"/>
    </location>
</feature>
<feature type="compositionally biased region" description="Gly residues" evidence="6">
    <location>
        <begin position="29"/>
        <end position="38"/>
    </location>
</feature>
<dbReference type="PANTHER" id="PTHR19432">
    <property type="entry name" value="SUGAR TRANSPORTER"/>
    <property type="match status" value="1"/>
</dbReference>
<feature type="transmembrane region" description="Helical" evidence="7">
    <location>
        <begin position="479"/>
        <end position="500"/>
    </location>
</feature>
<feature type="transmembrane region" description="Helical" evidence="7">
    <location>
        <begin position="421"/>
        <end position="440"/>
    </location>
</feature>
<sequence length="541" mass="58078">MHFTLRVASARAQMPPAKRDEKFCEPAGSTGGRSGGGSMARQRLSFLQIWNMCFGFFGIQIGFGLQNANTSRIFQSLGVDVNHLAILWIAAPATGLLVQPIIGHFSDKTWGRFGRRRPYFFWGAILTTLALLVMPNSPTLWVAAAALWIMDASINITMEPFRAFVGDNLPDEQRATGYAMQSFFIGLGAVFASALPWMLTNWFDVANTAPAGQVPDSVRIAFYTGGAGLLLAVLWTVFTTREYSPEQLTAFEKAEREIAGLGLHEEPEPSVNAYIALGVGGVLLGAALALIVWGAGLEKELYVLAGLLFAFGLAGVAGARFKRIGRTDNGFSEVLADVFRMPKTMRQLAVVQFFSWFGLFAMWIYTTPAVATVHFGAVDASSKAYNEGADWVGVLFAVYNGVAALAALVIPLMVKVTSRRVSHAVCLGLGALGLLSFLVIRDPGLLWIGMVGVGFAWSSILSTPYSILAGALPARKMGVYMGIFNVFIVVPQLLAATLLGLMLKTFFGNQSIFALVLGALSFALAAAATFLVRDRVAGAPA</sequence>
<keyword evidence="2" id="KW-0813">Transport</keyword>
<gene>
    <name evidence="8" type="ordered locus">CC_2283</name>
</gene>
<dbReference type="Proteomes" id="UP000001816">
    <property type="component" value="Chromosome"/>
</dbReference>
<evidence type="ECO:0000313" key="8">
    <source>
        <dbReference type="EMBL" id="AAK24254.1"/>
    </source>
</evidence>
<dbReference type="InterPro" id="IPR011701">
    <property type="entry name" value="MFS"/>
</dbReference>
<feature type="transmembrane region" description="Helical" evidence="7">
    <location>
        <begin position="140"/>
        <end position="158"/>
    </location>
</feature>
<dbReference type="SUPFAM" id="SSF103473">
    <property type="entry name" value="MFS general substrate transporter"/>
    <property type="match status" value="1"/>
</dbReference>
<protein>
    <submittedName>
        <fullName evidence="8">Transporter, putative</fullName>
    </submittedName>
</protein>
<dbReference type="InterPro" id="IPR036259">
    <property type="entry name" value="MFS_trans_sf"/>
</dbReference>
<feature type="transmembrane region" description="Helical" evidence="7">
    <location>
        <begin position="220"/>
        <end position="238"/>
    </location>
</feature>
<reference evidence="8 9" key="1">
    <citation type="journal article" date="2001" name="Proc. Natl. Acad. Sci. U.S.A.">
        <title>Complete genome sequence of Caulobacter crescentus.</title>
        <authorList>
            <person name="Nierman W.C."/>
            <person name="Feldblyum T.V."/>
            <person name="Laub M.T."/>
            <person name="Paulsen I.T."/>
            <person name="Nelson K.E."/>
            <person name="Eisen J.A."/>
            <person name="Heidelberg J.F."/>
            <person name="Alley M.R."/>
            <person name="Ohta N."/>
            <person name="Maddock J.R."/>
            <person name="Potocka I."/>
            <person name="Nelson W.C."/>
            <person name="Newton A."/>
            <person name="Stephens C."/>
            <person name="Phadke N.D."/>
            <person name="Ely B."/>
            <person name="DeBoy R.T."/>
            <person name="Dodson R.J."/>
            <person name="Durkin A.S."/>
            <person name="Gwinn M.L."/>
            <person name="Haft D.H."/>
            <person name="Kolonay J.F."/>
            <person name="Smit J."/>
            <person name="Craven M.B."/>
            <person name="Khouri H."/>
            <person name="Shetty J."/>
            <person name="Berry K."/>
            <person name="Utterback T."/>
            <person name="Tran K."/>
            <person name="Wolf A."/>
            <person name="Vamathevan J."/>
            <person name="Ermolaeva M."/>
            <person name="White O."/>
            <person name="Salzberg S.L."/>
            <person name="Venter J.C."/>
            <person name="Shapiro L."/>
            <person name="Fraser C.M."/>
        </authorList>
    </citation>
    <scope>NUCLEOTIDE SEQUENCE [LARGE SCALE GENOMIC DNA]</scope>
    <source>
        <strain evidence="9">ATCC 19089 / CB15</strain>
    </source>
</reference>
<evidence type="ECO:0000256" key="1">
    <source>
        <dbReference type="ARBA" id="ARBA00004141"/>
    </source>
</evidence>
<dbReference type="STRING" id="190650.CC_2283"/>
<feature type="transmembrane region" description="Helical" evidence="7">
    <location>
        <begin position="273"/>
        <end position="295"/>
    </location>
</feature>
<keyword evidence="4 7" id="KW-1133">Transmembrane helix</keyword>
<dbReference type="AlphaFoldDB" id="Q9A612"/>
<evidence type="ECO:0000256" key="7">
    <source>
        <dbReference type="SAM" id="Phobius"/>
    </source>
</evidence>
<feature type="transmembrane region" description="Helical" evidence="7">
    <location>
        <begin position="446"/>
        <end position="467"/>
    </location>
</feature>
<keyword evidence="9" id="KW-1185">Reference proteome</keyword>
<dbReference type="GO" id="GO:0016020">
    <property type="term" value="C:membrane"/>
    <property type="evidence" value="ECO:0007669"/>
    <property type="project" value="UniProtKB-SubCell"/>
</dbReference>
<dbReference type="KEGG" id="ccr:CC_2283"/>
<dbReference type="BioCyc" id="CAULO:CC2283-MONOMER"/>
<dbReference type="HOGENOM" id="CLU_030246_1_0_5"/>
<proteinExistence type="predicted"/>